<dbReference type="GO" id="GO:0030276">
    <property type="term" value="F:clathrin binding"/>
    <property type="evidence" value="ECO:0007669"/>
    <property type="project" value="TreeGrafter"/>
</dbReference>
<dbReference type="EMBL" id="AUWU02000009">
    <property type="protein sequence ID" value="KAH0569576.1"/>
    <property type="molecule type" value="Genomic_DNA"/>
</dbReference>
<organism evidence="3">
    <name type="scientific">Spironucleus salmonicida</name>
    <dbReference type="NCBI Taxonomy" id="348837"/>
    <lineage>
        <taxon>Eukaryota</taxon>
        <taxon>Metamonada</taxon>
        <taxon>Diplomonadida</taxon>
        <taxon>Hexamitidae</taxon>
        <taxon>Hexamitinae</taxon>
        <taxon>Spironucleus</taxon>
    </lineage>
</organism>
<proteinExistence type="predicted"/>
<accession>V6LBL0</accession>
<dbReference type="OrthoDB" id="4033880at2759"/>
<evidence type="ECO:0000313" key="4">
    <source>
        <dbReference type="EMBL" id="KAH0569576.1"/>
    </source>
</evidence>
<dbReference type="AlphaFoldDB" id="V6LBL0"/>
<name>V6LBL0_9EUKA</name>
<dbReference type="GO" id="GO:0005543">
    <property type="term" value="F:phospholipid binding"/>
    <property type="evidence" value="ECO:0007669"/>
    <property type="project" value="TreeGrafter"/>
</dbReference>
<feature type="compositionally biased region" description="Low complexity" evidence="1">
    <location>
        <begin position="162"/>
        <end position="201"/>
    </location>
</feature>
<feature type="domain" description="ENTH" evidence="2">
    <location>
        <begin position="10"/>
        <end position="141"/>
    </location>
</feature>
<dbReference type="GO" id="GO:0006897">
    <property type="term" value="P:endocytosis"/>
    <property type="evidence" value="ECO:0007669"/>
    <property type="project" value="TreeGrafter"/>
</dbReference>
<dbReference type="EMBL" id="KI546169">
    <property type="protein sequence ID" value="EST41638.1"/>
    <property type="molecule type" value="Genomic_DNA"/>
</dbReference>
<dbReference type="SMART" id="SM00273">
    <property type="entry name" value="ENTH"/>
    <property type="match status" value="1"/>
</dbReference>
<protein>
    <submittedName>
        <fullName evidence="3">EH domain binding protein epsin</fullName>
    </submittedName>
    <submittedName>
        <fullName evidence="4">Epsin related protein</fullName>
    </submittedName>
</protein>
<dbReference type="CDD" id="cd03571">
    <property type="entry name" value="ENTH"/>
    <property type="match status" value="1"/>
</dbReference>
<feature type="compositionally biased region" description="Low complexity" evidence="1">
    <location>
        <begin position="280"/>
        <end position="325"/>
    </location>
</feature>
<dbReference type="SUPFAM" id="SSF48464">
    <property type="entry name" value="ENTH/VHS domain"/>
    <property type="match status" value="1"/>
</dbReference>
<evidence type="ECO:0000259" key="2">
    <source>
        <dbReference type="PROSITE" id="PS50942"/>
    </source>
</evidence>
<feature type="region of interest" description="Disordered" evidence="1">
    <location>
        <begin position="220"/>
        <end position="336"/>
    </location>
</feature>
<evidence type="ECO:0000313" key="5">
    <source>
        <dbReference type="Proteomes" id="UP000018208"/>
    </source>
</evidence>
<dbReference type="PROSITE" id="PS50942">
    <property type="entry name" value="ENTH"/>
    <property type="match status" value="1"/>
</dbReference>
<reference evidence="3 4" key="1">
    <citation type="journal article" date="2014" name="PLoS Genet.">
        <title>The Genome of Spironucleus salmonicida Highlights a Fish Pathogen Adapted to Fluctuating Environments.</title>
        <authorList>
            <person name="Xu F."/>
            <person name="Jerlstrom-Hultqvist J."/>
            <person name="Einarsson E."/>
            <person name="Astvaldsson A."/>
            <person name="Svard S.G."/>
            <person name="Andersson J.O."/>
        </authorList>
    </citation>
    <scope>NUCLEOTIDE SEQUENCE</scope>
    <source>
        <strain evidence="4">ATCC 50377</strain>
    </source>
</reference>
<reference evidence="4" key="2">
    <citation type="submission" date="2020-12" db="EMBL/GenBank/DDBJ databases">
        <title>New Spironucleus salmonicida genome in near-complete chromosomes.</title>
        <authorList>
            <person name="Xu F."/>
            <person name="Kurt Z."/>
            <person name="Jimenez-Gonzalez A."/>
            <person name="Astvaldsson A."/>
            <person name="Andersson J.O."/>
            <person name="Svard S.G."/>
        </authorList>
    </citation>
    <scope>NUCLEOTIDE SEQUENCE</scope>
    <source>
        <strain evidence="4">ATCC 50377</strain>
    </source>
</reference>
<dbReference type="Pfam" id="PF01417">
    <property type="entry name" value="ENTH"/>
    <property type="match status" value="1"/>
</dbReference>
<evidence type="ECO:0000256" key="1">
    <source>
        <dbReference type="SAM" id="MobiDB-lite"/>
    </source>
</evidence>
<dbReference type="GO" id="GO:0005886">
    <property type="term" value="C:plasma membrane"/>
    <property type="evidence" value="ECO:0007669"/>
    <property type="project" value="TreeGrafter"/>
</dbReference>
<dbReference type="PANTHER" id="PTHR12276">
    <property type="entry name" value="EPSIN/ENT-RELATED"/>
    <property type="match status" value="1"/>
</dbReference>
<evidence type="ECO:0000313" key="3">
    <source>
        <dbReference type="EMBL" id="EST41638.1"/>
    </source>
</evidence>
<dbReference type="PANTHER" id="PTHR12276:SF45">
    <property type="entry name" value="CLATHRIN INTERACTOR 1"/>
    <property type="match status" value="1"/>
</dbReference>
<dbReference type="GO" id="GO:0005768">
    <property type="term" value="C:endosome"/>
    <property type="evidence" value="ECO:0007669"/>
    <property type="project" value="TreeGrafter"/>
</dbReference>
<gene>
    <name evidence="3" type="ORF">SS50377_18994</name>
    <name evidence="4" type="ORF">SS50377_28530</name>
</gene>
<keyword evidence="5" id="KW-1185">Reference proteome</keyword>
<dbReference type="Proteomes" id="UP000018208">
    <property type="component" value="Unassembled WGS sequence"/>
</dbReference>
<feature type="region of interest" description="Disordered" evidence="1">
    <location>
        <begin position="152"/>
        <end position="201"/>
    </location>
</feature>
<dbReference type="GO" id="GO:0030125">
    <property type="term" value="C:clathrin vesicle coat"/>
    <property type="evidence" value="ECO:0007669"/>
    <property type="project" value="TreeGrafter"/>
</dbReference>
<sequence>MDKITNQWKKVVNKLSDIEILIQAATTHKTTWGPTTQDMDKIIMMLPSDRDRGIRYIFMTMQEPKSDWRTVYKCLLLIEYMSLNADEQTLDYLRRQIHDVRRMMQYTFRDSEGTDKGINIRKRAESVAEGLEDQDLFQKRAENQQNKSKYTQAVGSGFSGNYQSQSSSYPAAQSYDSGNGFLSQNQYPPQNSYQPQQNQFAPQQQTNNYAAMQPSNQFAPKQPVQNQYAPPQNQYAPQQQNQYAPQQQNQYAPQQQNQFAPQQQNQFAPQQNTSNQLQFAPVPAQNQYAPPPQAQQVFQAPAQQQQFVPQQQQQQAPQQVKQQAPKGNLLDDLLDF</sequence>
<dbReference type="Gene3D" id="1.25.40.90">
    <property type="match status" value="1"/>
</dbReference>
<feature type="compositionally biased region" description="Low complexity" evidence="1">
    <location>
        <begin position="225"/>
        <end position="272"/>
    </location>
</feature>
<dbReference type="VEuPathDB" id="GiardiaDB:SS50377_28530"/>
<dbReference type="InterPro" id="IPR008942">
    <property type="entry name" value="ENTH_VHS"/>
</dbReference>
<dbReference type="InterPro" id="IPR013809">
    <property type="entry name" value="ENTH"/>
</dbReference>